<feature type="transmembrane region" description="Helical" evidence="6">
    <location>
        <begin position="166"/>
        <end position="189"/>
    </location>
</feature>
<comment type="subcellular location">
    <subcellularLocation>
        <location evidence="1">Membrane</location>
        <topology evidence="1">Multi-pass membrane protein</topology>
    </subcellularLocation>
</comment>
<feature type="transmembrane region" description="Helical" evidence="6">
    <location>
        <begin position="240"/>
        <end position="261"/>
    </location>
</feature>
<keyword evidence="3" id="KW-0133">Cell shape</keyword>
<accession>A0ABS3NZY2</accession>
<keyword evidence="4 6" id="KW-1133">Transmembrane helix</keyword>
<feature type="transmembrane region" description="Helical" evidence="6">
    <location>
        <begin position="395"/>
        <end position="414"/>
    </location>
</feature>
<dbReference type="InterPro" id="IPR047928">
    <property type="entry name" value="Perm_prefix_1"/>
</dbReference>
<feature type="transmembrane region" description="Helical" evidence="6">
    <location>
        <begin position="78"/>
        <end position="105"/>
    </location>
</feature>
<comment type="caution">
    <text evidence="7">The sequence shown here is derived from an EMBL/GenBank/DDBJ whole genome shotgun (WGS) entry which is preliminary data.</text>
</comment>
<dbReference type="RefSeq" id="WP_208017905.1">
    <property type="nucleotide sequence ID" value="NZ_JAGDQJ010000014.1"/>
</dbReference>
<proteinExistence type="predicted"/>
<feature type="transmembrane region" description="Helical" evidence="6">
    <location>
        <begin position="136"/>
        <end position="154"/>
    </location>
</feature>
<evidence type="ECO:0000256" key="4">
    <source>
        <dbReference type="ARBA" id="ARBA00022989"/>
    </source>
</evidence>
<gene>
    <name evidence="7" type="ORF">J4P90_12795</name>
</gene>
<feature type="transmembrane region" description="Helical" evidence="6">
    <location>
        <begin position="209"/>
        <end position="233"/>
    </location>
</feature>
<organism evidence="7 8">
    <name type="scientific">Bacillus arachidis</name>
    <dbReference type="NCBI Taxonomy" id="2819290"/>
    <lineage>
        <taxon>Bacteria</taxon>
        <taxon>Bacillati</taxon>
        <taxon>Bacillota</taxon>
        <taxon>Bacilli</taxon>
        <taxon>Bacillales</taxon>
        <taxon>Bacillaceae</taxon>
        <taxon>Bacillus</taxon>
    </lineage>
</organism>
<dbReference type="PANTHER" id="PTHR30474">
    <property type="entry name" value="CELL CYCLE PROTEIN"/>
    <property type="match status" value="1"/>
</dbReference>
<dbReference type="InterPro" id="IPR001182">
    <property type="entry name" value="FtsW/RodA"/>
</dbReference>
<evidence type="ECO:0000256" key="2">
    <source>
        <dbReference type="ARBA" id="ARBA00022692"/>
    </source>
</evidence>
<feature type="transmembrane region" description="Helical" evidence="6">
    <location>
        <begin position="360"/>
        <end position="383"/>
    </location>
</feature>
<keyword evidence="8" id="KW-1185">Reference proteome</keyword>
<keyword evidence="5 6" id="KW-0472">Membrane</keyword>
<evidence type="ECO:0000256" key="5">
    <source>
        <dbReference type="ARBA" id="ARBA00023136"/>
    </source>
</evidence>
<feature type="transmembrane region" description="Helical" evidence="6">
    <location>
        <begin position="325"/>
        <end position="348"/>
    </location>
</feature>
<feature type="transmembrane region" description="Helical" evidence="6">
    <location>
        <begin position="112"/>
        <end position="130"/>
    </location>
</feature>
<dbReference type="NCBIfam" id="NF038403">
    <property type="entry name" value="perm_prefix_1"/>
    <property type="match status" value="1"/>
</dbReference>
<dbReference type="Pfam" id="PF01098">
    <property type="entry name" value="FTSW_RODA_SPOVE"/>
    <property type="match status" value="1"/>
</dbReference>
<evidence type="ECO:0000256" key="6">
    <source>
        <dbReference type="SAM" id="Phobius"/>
    </source>
</evidence>
<evidence type="ECO:0000256" key="3">
    <source>
        <dbReference type="ARBA" id="ARBA00022960"/>
    </source>
</evidence>
<keyword evidence="2 6" id="KW-0812">Transmembrane</keyword>
<evidence type="ECO:0000256" key="1">
    <source>
        <dbReference type="ARBA" id="ARBA00004141"/>
    </source>
</evidence>
<protein>
    <submittedName>
        <fullName evidence="7">FtsW/RodA/SpoVE family cell cycle protein</fullName>
    </submittedName>
</protein>
<sequence length="425" mass="47199">MNSYKDSFLATVLQHIKSKEAKDFVRMELVHHLSRSKAQLLAKGMSEAEAEERAVRQMGNPIELGKHFNKLHRPKTDWMLISLCVLAFAMGLLPLLNVQGVYAGIGLVSRRIMHIALALTVAIVMMLVDYRKLERYSWWFLGIGLGILVVLAYFPSTTIRGQPYMYIPGVGTISSDAALPFLCLFWASYFAKNNAKLWAVASIYLVTVYYYVSLPNLAAAMIYSVVVLIMFLGSSIERRLLYTTVAAACGLGIIAAFPFLLHSAPYQKERIFAFLYPEAHAQGGGFMYLKIKELMAAGGWFGTSSYSGYIPATAGELVLVNIAHYYGWIVTGLLVAVLILLLLRMTAVLRQTKTSFGRQLLIGVLTLFAVQYLYNIGMIAGFFPLTSITLPFVSYGFTSAILDAFLFGIALSVCRRRHLVPVTSK</sequence>
<dbReference type="PANTHER" id="PTHR30474:SF1">
    <property type="entry name" value="PEPTIDOGLYCAN GLYCOSYLTRANSFERASE MRDB"/>
    <property type="match status" value="1"/>
</dbReference>
<evidence type="ECO:0000313" key="7">
    <source>
        <dbReference type="EMBL" id="MBO1626101.1"/>
    </source>
</evidence>
<dbReference type="EMBL" id="JAGDQJ010000014">
    <property type="protein sequence ID" value="MBO1626101.1"/>
    <property type="molecule type" value="Genomic_DNA"/>
</dbReference>
<reference evidence="7 8" key="1">
    <citation type="submission" date="2021-03" db="EMBL/GenBank/DDBJ databases">
        <title>Identification of novel Bacillus strains.</title>
        <authorList>
            <person name="Xiao Z."/>
            <person name="Li Y."/>
            <person name="Shen J."/>
        </authorList>
    </citation>
    <scope>NUCLEOTIDE SEQUENCE [LARGE SCALE GENOMIC DNA]</scope>
    <source>
        <strain evidence="7 8">SY8</strain>
    </source>
</reference>
<name>A0ABS3NZY2_9BACI</name>
<evidence type="ECO:0000313" key="8">
    <source>
        <dbReference type="Proteomes" id="UP000677611"/>
    </source>
</evidence>
<dbReference type="Proteomes" id="UP000677611">
    <property type="component" value="Unassembled WGS sequence"/>
</dbReference>